<comment type="caution">
    <text evidence="1">The sequence shown here is derived from an EMBL/GenBank/DDBJ whole genome shotgun (WGS) entry which is preliminary data.</text>
</comment>
<gene>
    <name evidence="1" type="ORF">MJG53_013020</name>
</gene>
<accession>A0ACB9UMF3</accession>
<dbReference type="EMBL" id="CM043040">
    <property type="protein sequence ID" value="KAI4573182.1"/>
    <property type="molecule type" value="Genomic_DNA"/>
</dbReference>
<evidence type="ECO:0000313" key="1">
    <source>
        <dbReference type="EMBL" id="KAI4573182.1"/>
    </source>
</evidence>
<dbReference type="Proteomes" id="UP001057279">
    <property type="component" value="Linkage Group LG15"/>
</dbReference>
<sequence length="667" mass="74066">MAEVDAAVAARPHSVDGRVVEPKRAVARQESGKSGAPVTVKKLFVGGIKKDTEEHHLRDYFEEYGKIDTIEIIIERQSGKKRGFGFVTFDDHDPMDKIVLQKYHTINGHNAEVRKALSRQEMREVQSSRSGRGGNFGFGDSHGGGGGNIGPEPGSNFRGGSDGYGRGRGFGDGYNGYGGGPGGGNFEGSPGYGGGRGGYGGGGPGYGNQGGGYGDPTSSKEHSTRATGIRLKEKPTVQVWMRQAGVSDQFYRYKMPRLIAKVEGKGNGIKTVIVNMVDVAKALNRPPTYPTKYFGCELGAQTQFDVKNDRYIVNGSHEANKLQDMLDGFIKKFVLCPECENPETDLHVNPKKQTIGNSCKACGYRGMLDTHHKLCTFILKNPPENSDSSTGKKEKEKKNRKGKDKENGSVSTSETPPPPPPHEISPPPHAVEEEEDDDWGEDTTEEAQRRRMDEISDHAKVLTLSDDLERTIEERVNILFDFVKKKKEEGIIDSSDKEIVAEAERLDVKAMGPLVLTEVLFNEKIREQIKKYRRHFLRFCHNNKKAQRYLLHGLECVVAMHQSQLISKIPHILKEMYDADLLEEEVIISWSEKTSKKYVSKELAKEIRVKAEPFIKWLKEAEEESSGGEDDDEDENIEVVYSKTASVPKVEAVKSDNKDDDIDIDAI</sequence>
<reference evidence="1" key="1">
    <citation type="submission" date="2022-03" db="EMBL/GenBank/DDBJ databases">
        <title>Genomic analyses of argali, domestic sheep and their hybrids provide insights into chromosomal evolution, heterosis and genetic basis of agronomic traits.</title>
        <authorList>
            <person name="Li M."/>
        </authorList>
    </citation>
    <scope>NUCLEOTIDE SEQUENCE</scope>
    <source>
        <strain evidence="1">F1 hybrid</strain>
    </source>
</reference>
<organism evidence="1 2">
    <name type="scientific">Ovis ammon polii x Ovis aries</name>
    <dbReference type="NCBI Taxonomy" id="2918886"/>
    <lineage>
        <taxon>Eukaryota</taxon>
        <taxon>Metazoa</taxon>
        <taxon>Chordata</taxon>
        <taxon>Craniata</taxon>
        <taxon>Vertebrata</taxon>
        <taxon>Euteleostomi</taxon>
        <taxon>Mammalia</taxon>
        <taxon>Eutheria</taxon>
        <taxon>Laurasiatheria</taxon>
        <taxon>Artiodactyla</taxon>
        <taxon>Ruminantia</taxon>
        <taxon>Pecora</taxon>
        <taxon>Bovidae</taxon>
        <taxon>Caprinae</taxon>
        <taxon>Ovis</taxon>
    </lineage>
</organism>
<keyword evidence="2" id="KW-1185">Reference proteome</keyword>
<name>A0ACB9UMF3_9CETA</name>
<protein>
    <submittedName>
        <fullName evidence="1">Uncharacterized protein</fullName>
    </submittedName>
</protein>
<proteinExistence type="predicted"/>
<evidence type="ECO:0000313" key="2">
    <source>
        <dbReference type="Proteomes" id="UP001057279"/>
    </source>
</evidence>